<accession>A0A174USD6</accession>
<feature type="compositionally biased region" description="Basic and acidic residues" evidence="2">
    <location>
        <begin position="245"/>
        <end position="255"/>
    </location>
</feature>
<dbReference type="AlphaFoldDB" id="A0A174USD6"/>
<proteinExistence type="predicted"/>
<evidence type="ECO:0000256" key="2">
    <source>
        <dbReference type="SAM" id="MobiDB-lite"/>
    </source>
</evidence>
<evidence type="ECO:0000256" key="1">
    <source>
        <dbReference type="SAM" id="Coils"/>
    </source>
</evidence>
<feature type="coiled-coil region" evidence="1">
    <location>
        <begin position="71"/>
        <end position="116"/>
    </location>
</feature>
<dbReference type="EMBL" id="CZBI01000004">
    <property type="protein sequence ID" value="CUQ22700.1"/>
    <property type="molecule type" value="Genomic_DNA"/>
</dbReference>
<name>A0A174USD6_BACT4</name>
<feature type="compositionally biased region" description="Acidic residues" evidence="2">
    <location>
        <begin position="256"/>
        <end position="276"/>
    </location>
</feature>
<dbReference type="Proteomes" id="UP000095541">
    <property type="component" value="Unassembled WGS sequence"/>
</dbReference>
<dbReference type="RefSeq" id="WP_055219850.1">
    <property type="nucleotide sequence ID" value="NZ_CZBI01000004.1"/>
</dbReference>
<reference evidence="3 4" key="1">
    <citation type="submission" date="2015-09" db="EMBL/GenBank/DDBJ databases">
        <authorList>
            <consortium name="Pathogen Informatics"/>
        </authorList>
    </citation>
    <scope>NUCLEOTIDE SEQUENCE [LARGE SCALE GENOMIC DNA]</scope>
    <source>
        <strain evidence="3 4">2789STDY5834945</strain>
    </source>
</reference>
<evidence type="ECO:0000313" key="4">
    <source>
        <dbReference type="Proteomes" id="UP000095541"/>
    </source>
</evidence>
<evidence type="ECO:0000313" key="3">
    <source>
        <dbReference type="EMBL" id="CUQ22700.1"/>
    </source>
</evidence>
<feature type="region of interest" description="Disordered" evidence="2">
    <location>
        <begin position="245"/>
        <end position="276"/>
    </location>
</feature>
<protein>
    <submittedName>
        <fullName evidence="3">Uncharacterized protein</fullName>
    </submittedName>
</protein>
<keyword evidence="1" id="KW-0175">Coiled coil</keyword>
<organism evidence="3 4">
    <name type="scientific">Bacteroides thetaiotaomicron</name>
    <dbReference type="NCBI Taxonomy" id="818"/>
    <lineage>
        <taxon>Bacteria</taxon>
        <taxon>Pseudomonadati</taxon>
        <taxon>Bacteroidota</taxon>
        <taxon>Bacteroidia</taxon>
        <taxon>Bacteroidales</taxon>
        <taxon>Bacteroidaceae</taxon>
        <taxon>Bacteroides</taxon>
    </lineage>
</organism>
<gene>
    <name evidence="3" type="ORF">ERS852557_03072</name>
</gene>
<sequence length="276" mass="32581">MIDLKDYVPEELKFKLPTTVKFPEVIFSDCVSMDDVKKKLAENFVTIQEKDVIANRVMDDYEISTIRANYGEIAEEQMPELEAQFETLKAKFNTEKKEFEAKISALNTQFKDLVNLAKKGVKDYPLKMIDTFRIPVMGYYLYYSWVNDAFRLALVQEIPKHEYNDLFNSGEKNQEAFKELGYELPNVDFKDTRKNVRRFGEGEGIIEVWEEDGQDVWLEQWIEDFVDEDTSEVVPIERHEWHRVPIEESPWRKEDENDETSTQEGETNEIPEESEE</sequence>